<reference evidence="2 3" key="1">
    <citation type="submission" date="2015-09" db="EMBL/GenBank/DDBJ databases">
        <title>Draft genome of a European isolate of the apple canker pathogen Neonectria ditissima.</title>
        <authorList>
            <person name="Gomez-Cortecero A."/>
            <person name="Harrison R.J."/>
            <person name="Armitage A.D."/>
        </authorList>
    </citation>
    <scope>NUCLEOTIDE SEQUENCE [LARGE SCALE GENOMIC DNA]</scope>
    <source>
        <strain evidence="2 3">R09/05</strain>
    </source>
</reference>
<proteinExistence type="predicted"/>
<evidence type="ECO:0000256" key="1">
    <source>
        <dbReference type="SAM" id="MobiDB-lite"/>
    </source>
</evidence>
<evidence type="ECO:0000313" key="2">
    <source>
        <dbReference type="EMBL" id="KPM33981.1"/>
    </source>
</evidence>
<name>A0A0P7APD2_9HYPO</name>
<keyword evidence="3" id="KW-1185">Reference proteome</keyword>
<accession>A0A0P7APD2</accession>
<dbReference type="STRING" id="78410.A0A0P7APD2"/>
<feature type="non-terminal residue" evidence="2">
    <location>
        <position position="150"/>
    </location>
</feature>
<dbReference type="OrthoDB" id="10583962at2759"/>
<feature type="region of interest" description="Disordered" evidence="1">
    <location>
        <begin position="41"/>
        <end position="61"/>
    </location>
</feature>
<dbReference type="AlphaFoldDB" id="A0A0P7APD2"/>
<protein>
    <submittedName>
        <fullName evidence="2">Uncharacterized protein</fullName>
    </submittedName>
</protein>
<dbReference type="Proteomes" id="UP000050424">
    <property type="component" value="Unassembled WGS sequence"/>
</dbReference>
<dbReference type="EMBL" id="LKCW01000438">
    <property type="protein sequence ID" value="KPM33981.1"/>
    <property type="molecule type" value="Genomic_DNA"/>
</dbReference>
<gene>
    <name evidence="2" type="ORF">AK830_g12588</name>
</gene>
<comment type="caution">
    <text evidence="2">The sequence shown here is derived from an EMBL/GenBank/DDBJ whole genome shotgun (WGS) entry which is preliminary data.</text>
</comment>
<evidence type="ECO:0000313" key="3">
    <source>
        <dbReference type="Proteomes" id="UP000050424"/>
    </source>
</evidence>
<organism evidence="2 3">
    <name type="scientific">Neonectria ditissima</name>
    <dbReference type="NCBI Taxonomy" id="78410"/>
    <lineage>
        <taxon>Eukaryota</taxon>
        <taxon>Fungi</taxon>
        <taxon>Dikarya</taxon>
        <taxon>Ascomycota</taxon>
        <taxon>Pezizomycotina</taxon>
        <taxon>Sordariomycetes</taxon>
        <taxon>Hypocreomycetidae</taxon>
        <taxon>Hypocreales</taxon>
        <taxon>Nectriaceae</taxon>
        <taxon>Neonectria</taxon>
    </lineage>
</organism>
<sequence length="150" mass="16407">MTAPVQPAQQALDDFIKAAEAHHERYVRSLRSLHDGTALRRTDSQPRSITTIPEPFTPPLRALSVPTFASGSDAPLGTSLRRRPRAATLETTAELPTTTCAAFSHDDDVAFIPLLDTASAPSLEPVVPIRRPLTPMRWPDAALLRHLRDA</sequence>